<dbReference type="InterPro" id="IPR036259">
    <property type="entry name" value="MFS_trans_sf"/>
</dbReference>
<name>A0ABU0IRV4_9CAUL</name>
<feature type="transmembrane region" description="Helical" evidence="5">
    <location>
        <begin position="250"/>
        <end position="271"/>
    </location>
</feature>
<reference evidence="7 8" key="1">
    <citation type="submission" date="2023-07" db="EMBL/GenBank/DDBJ databases">
        <title>Genomic Encyclopedia of Type Strains, Phase IV (KMG-IV): sequencing the most valuable type-strain genomes for metagenomic binning, comparative biology and taxonomic classification.</title>
        <authorList>
            <person name="Goeker M."/>
        </authorList>
    </citation>
    <scope>NUCLEOTIDE SEQUENCE [LARGE SCALE GENOMIC DNA]</scope>
    <source>
        <strain evidence="7 8">DSM 18695</strain>
    </source>
</reference>
<gene>
    <name evidence="7" type="ORF">QO010_002523</name>
</gene>
<comment type="subcellular location">
    <subcellularLocation>
        <location evidence="1">Membrane</location>
        <topology evidence="1">Multi-pass membrane protein</topology>
    </subcellularLocation>
</comment>
<dbReference type="InterPro" id="IPR020846">
    <property type="entry name" value="MFS_dom"/>
</dbReference>
<accession>A0ABU0IRV4</accession>
<protein>
    <submittedName>
        <fullName evidence="7">AAHS family 3-hydroxyphenylpropionic acid transporter</fullName>
    </submittedName>
</protein>
<keyword evidence="2 5" id="KW-0812">Transmembrane</keyword>
<keyword evidence="8" id="KW-1185">Reference proteome</keyword>
<dbReference type="Pfam" id="PF07690">
    <property type="entry name" value="MFS_1"/>
    <property type="match status" value="1"/>
</dbReference>
<dbReference type="InterPro" id="IPR011701">
    <property type="entry name" value="MFS"/>
</dbReference>
<dbReference type="Gene3D" id="1.20.1250.20">
    <property type="entry name" value="MFS general substrate transporter like domains"/>
    <property type="match status" value="2"/>
</dbReference>
<dbReference type="EMBL" id="JAUSVS010000004">
    <property type="protein sequence ID" value="MDQ0464739.1"/>
    <property type="molecule type" value="Genomic_DNA"/>
</dbReference>
<feature type="transmembrane region" description="Helical" evidence="5">
    <location>
        <begin position="47"/>
        <end position="69"/>
    </location>
</feature>
<evidence type="ECO:0000256" key="1">
    <source>
        <dbReference type="ARBA" id="ARBA00004141"/>
    </source>
</evidence>
<dbReference type="SUPFAM" id="SSF103473">
    <property type="entry name" value="MFS general substrate transporter"/>
    <property type="match status" value="1"/>
</dbReference>
<feature type="transmembrane region" description="Helical" evidence="5">
    <location>
        <begin position="162"/>
        <end position="183"/>
    </location>
</feature>
<dbReference type="PANTHER" id="PTHR23508">
    <property type="entry name" value="CARBOXYLIC ACID TRANSPORTER PROTEIN HOMOLOG"/>
    <property type="match status" value="1"/>
</dbReference>
<dbReference type="InterPro" id="IPR005829">
    <property type="entry name" value="Sugar_transporter_CS"/>
</dbReference>
<sequence length="396" mass="40217">MQRPTASPALVIGLCLLASMLEGFDIQSMGVAGPSLAKALALSKSQMAWAFSASLFGLMGGAAGGGWLADRLGRRPVLIAATLIFGLFSLATAAAQTYPLLVAARVLTGLGLGGAMPMLIAIAAERASASRRTFMVTLIAAGMPLGGALVGLLARSSLGADWRMIFVVGGLAPIAIAPALWWWMPETLVKPAAADPPRQNALKVLFAPERLPTTLLLWIGYTATALVLHLFLNWLPTLLIARGFDKNEAALVSMLFNLGGAAGSLLIGLSIDRLGGRWPLTVVFLALAGVIQALAGATVGLAPTALMGFVAGGLLVGGQFGLYGIGPHYYALPVRGRGVGAAVAAGRLGSALGPLAAGQLLTAGASAGQVTAATVPIVLLAGLAALLLSFFGKPQD</sequence>
<evidence type="ECO:0000256" key="3">
    <source>
        <dbReference type="ARBA" id="ARBA00022989"/>
    </source>
</evidence>
<keyword evidence="3 5" id="KW-1133">Transmembrane helix</keyword>
<dbReference type="PROSITE" id="PS00216">
    <property type="entry name" value="SUGAR_TRANSPORT_1"/>
    <property type="match status" value="1"/>
</dbReference>
<dbReference type="RefSeq" id="WP_307349619.1">
    <property type="nucleotide sequence ID" value="NZ_JAUSVS010000004.1"/>
</dbReference>
<keyword evidence="4 5" id="KW-0472">Membrane</keyword>
<evidence type="ECO:0000256" key="2">
    <source>
        <dbReference type="ARBA" id="ARBA00022692"/>
    </source>
</evidence>
<evidence type="ECO:0000256" key="4">
    <source>
        <dbReference type="ARBA" id="ARBA00023136"/>
    </source>
</evidence>
<feature type="transmembrane region" description="Helical" evidence="5">
    <location>
        <begin position="102"/>
        <end position="122"/>
    </location>
</feature>
<feature type="transmembrane region" description="Helical" evidence="5">
    <location>
        <begin position="134"/>
        <end position="156"/>
    </location>
</feature>
<feature type="transmembrane region" description="Helical" evidence="5">
    <location>
        <begin position="338"/>
        <end position="358"/>
    </location>
</feature>
<organism evidence="7 8">
    <name type="scientific">Caulobacter ginsengisoli</name>
    <dbReference type="NCBI Taxonomy" id="400775"/>
    <lineage>
        <taxon>Bacteria</taxon>
        <taxon>Pseudomonadati</taxon>
        <taxon>Pseudomonadota</taxon>
        <taxon>Alphaproteobacteria</taxon>
        <taxon>Caulobacterales</taxon>
        <taxon>Caulobacteraceae</taxon>
        <taxon>Caulobacter</taxon>
    </lineage>
</organism>
<dbReference type="Proteomes" id="UP001228905">
    <property type="component" value="Unassembled WGS sequence"/>
</dbReference>
<proteinExistence type="predicted"/>
<feature type="transmembrane region" description="Helical" evidence="5">
    <location>
        <begin position="215"/>
        <end position="235"/>
    </location>
</feature>
<evidence type="ECO:0000313" key="7">
    <source>
        <dbReference type="EMBL" id="MDQ0464739.1"/>
    </source>
</evidence>
<dbReference type="PROSITE" id="PS50850">
    <property type="entry name" value="MFS"/>
    <property type="match status" value="1"/>
</dbReference>
<feature type="transmembrane region" description="Helical" evidence="5">
    <location>
        <begin position="76"/>
        <end position="96"/>
    </location>
</feature>
<comment type="caution">
    <text evidence="7">The sequence shown here is derived from an EMBL/GenBank/DDBJ whole genome shotgun (WGS) entry which is preliminary data.</text>
</comment>
<feature type="domain" description="Major facilitator superfamily (MFS) profile" evidence="6">
    <location>
        <begin position="11"/>
        <end position="396"/>
    </location>
</feature>
<feature type="transmembrane region" description="Helical" evidence="5">
    <location>
        <begin position="278"/>
        <end position="299"/>
    </location>
</feature>
<evidence type="ECO:0000256" key="5">
    <source>
        <dbReference type="SAM" id="Phobius"/>
    </source>
</evidence>
<evidence type="ECO:0000313" key="8">
    <source>
        <dbReference type="Proteomes" id="UP001228905"/>
    </source>
</evidence>
<feature type="transmembrane region" description="Helical" evidence="5">
    <location>
        <begin position="370"/>
        <end position="391"/>
    </location>
</feature>
<dbReference type="PANTHER" id="PTHR23508:SF10">
    <property type="entry name" value="CARBOXYLIC ACID TRANSPORTER PROTEIN HOMOLOG"/>
    <property type="match status" value="1"/>
</dbReference>
<feature type="transmembrane region" description="Helical" evidence="5">
    <location>
        <begin position="305"/>
        <end position="326"/>
    </location>
</feature>
<dbReference type="PROSITE" id="PS00217">
    <property type="entry name" value="SUGAR_TRANSPORT_2"/>
    <property type="match status" value="1"/>
</dbReference>
<evidence type="ECO:0000259" key="6">
    <source>
        <dbReference type="PROSITE" id="PS50850"/>
    </source>
</evidence>